<feature type="compositionally biased region" description="Polar residues" evidence="1">
    <location>
        <begin position="20"/>
        <end position="33"/>
    </location>
</feature>
<sequence length="600" mass="68578">MASYARHDGYSRGRRKKSYAQRNARSNYGSRQSLHGGFEQPLHGSFNRTGGYGEIESTSYMTDVYTPHHYRNDFDNFWDSGRGYANNSGKTWDQSGLNNLGPGTEDYYEHYTSDFPESSYRTSYEADQQWHGEDQFNEYAAENDWSPDLEWKQVEHRQGQKRAHFQSDYHDDCLDDPHGVNFYEDHNFHSYKNHRHDNVSASSLNFSGHNVDAKRIKMLPKVAKKLDNINRRNKSLPRKLPKNFNRFEEAIYNKHKVANVSKEKRTQINVVVSAMLNAIKESAVQLSREYEEQVNLNPSEKNDEPVIKSDEEATTSIDNKKTKPCKKKPVAVLIGALKCGDVAMRLLVGDCMRSTIVVLAKQKPTRNLLVTLREIFPFHLAKEKEMQNQNFTLSLDDEAECIVTKFEDFDGFEAIIRLTSPEWSDQGPIGENKKIAESDLLSSKSCLIGLAAIRRLRFFSTKLDTSMQGLTVTRVILHMRETDANWKKLSVWLVVVLVCTAMDSAEEQKKIMKVDEHESENFTKVDFIFKRCMEILSSGVLLPDSIGLKDPCEKETDVGMQLDVEAAEDITAAAQNSLRLMEFGKLHSVLGLENESVKYG</sequence>
<keyword evidence="4" id="KW-1185">Reference proteome</keyword>
<evidence type="ECO:0000259" key="2">
    <source>
        <dbReference type="PROSITE" id="PS51703"/>
    </source>
</evidence>
<evidence type="ECO:0000256" key="1">
    <source>
        <dbReference type="SAM" id="MobiDB-lite"/>
    </source>
</evidence>
<dbReference type="Proteomes" id="UP001642483">
    <property type="component" value="Unassembled WGS sequence"/>
</dbReference>
<name>A0ABP0GAX8_CLALP</name>
<feature type="compositionally biased region" description="Basic and acidic residues" evidence="1">
    <location>
        <begin position="1"/>
        <end position="11"/>
    </location>
</feature>
<feature type="region of interest" description="Disordered" evidence="1">
    <location>
        <begin position="294"/>
        <end position="321"/>
    </location>
</feature>
<dbReference type="Gene3D" id="3.30.460.10">
    <property type="entry name" value="Beta Polymerase, domain 2"/>
    <property type="match status" value="1"/>
</dbReference>
<organism evidence="3 4">
    <name type="scientific">Clavelina lepadiformis</name>
    <name type="common">Light-bulb sea squirt</name>
    <name type="synonym">Ascidia lepadiformis</name>
    <dbReference type="NCBI Taxonomy" id="159417"/>
    <lineage>
        <taxon>Eukaryota</taxon>
        <taxon>Metazoa</taxon>
        <taxon>Chordata</taxon>
        <taxon>Tunicata</taxon>
        <taxon>Ascidiacea</taxon>
        <taxon>Aplousobranchia</taxon>
        <taxon>Clavelinidae</taxon>
        <taxon>Clavelina</taxon>
    </lineage>
</organism>
<evidence type="ECO:0000313" key="4">
    <source>
        <dbReference type="Proteomes" id="UP001642483"/>
    </source>
</evidence>
<dbReference type="InterPro" id="IPR006561">
    <property type="entry name" value="DZF_dom"/>
</dbReference>
<dbReference type="SMART" id="SM00572">
    <property type="entry name" value="DZF"/>
    <property type="match status" value="1"/>
</dbReference>
<feature type="domain" description="DZF" evidence="2">
    <location>
        <begin position="232"/>
        <end position="600"/>
    </location>
</feature>
<feature type="region of interest" description="Disordered" evidence="1">
    <location>
        <begin position="1"/>
        <end position="50"/>
    </location>
</feature>
<evidence type="ECO:0000313" key="3">
    <source>
        <dbReference type="EMBL" id="CAK8688957.1"/>
    </source>
</evidence>
<dbReference type="EMBL" id="CAWYQH010000108">
    <property type="protein sequence ID" value="CAK8688957.1"/>
    <property type="molecule type" value="Genomic_DNA"/>
</dbReference>
<dbReference type="InterPro" id="IPR049402">
    <property type="entry name" value="DZF_dom_C"/>
</dbReference>
<dbReference type="Pfam" id="PF20965">
    <property type="entry name" value="DZF_C"/>
    <property type="match status" value="1"/>
</dbReference>
<dbReference type="Gene3D" id="1.10.1410.40">
    <property type="match status" value="1"/>
</dbReference>
<dbReference type="PANTHER" id="PTHR45762:SF3">
    <property type="entry name" value="ZINC-FINGER PROTEIN AT 72D, ISOFORM B"/>
    <property type="match status" value="1"/>
</dbReference>
<dbReference type="PROSITE" id="PS51703">
    <property type="entry name" value="DZF"/>
    <property type="match status" value="1"/>
</dbReference>
<gene>
    <name evidence="3" type="ORF">CVLEPA_LOCUS20956</name>
</gene>
<feature type="compositionally biased region" description="Basic and acidic residues" evidence="1">
    <location>
        <begin position="300"/>
        <end position="311"/>
    </location>
</feature>
<dbReference type="InterPro" id="IPR043519">
    <property type="entry name" value="NT_sf"/>
</dbReference>
<protein>
    <recommendedName>
        <fullName evidence="2">DZF domain-containing protein</fullName>
    </recommendedName>
</protein>
<accession>A0ABP0GAX8</accession>
<proteinExistence type="predicted"/>
<comment type="caution">
    <text evidence="3">The sequence shown here is derived from an EMBL/GenBank/DDBJ whole genome shotgun (WGS) entry which is preliminary data.</text>
</comment>
<dbReference type="PANTHER" id="PTHR45762">
    <property type="entry name" value="ZINC FINGER RNA-BINDING PROTEIN"/>
    <property type="match status" value="1"/>
</dbReference>
<reference evidence="3 4" key="1">
    <citation type="submission" date="2024-02" db="EMBL/GenBank/DDBJ databases">
        <authorList>
            <person name="Daric V."/>
            <person name="Darras S."/>
        </authorList>
    </citation>
    <scope>NUCLEOTIDE SEQUENCE [LARGE SCALE GENOMIC DNA]</scope>
</reference>